<dbReference type="EMBL" id="FOEG01000001">
    <property type="protein sequence ID" value="SEO46961.1"/>
    <property type="molecule type" value="Genomic_DNA"/>
</dbReference>
<dbReference type="OrthoDB" id="47198at2"/>
<proteinExistence type="predicted"/>
<dbReference type="STRING" id="406100.SAMN04488052_101235"/>
<dbReference type="Proteomes" id="UP000199657">
    <property type="component" value="Unassembled WGS sequence"/>
</dbReference>
<sequence length="72" mass="8150">MHRFIINKNQQANGDHEVHNATTDCSYMPNPENRIDMGYHASCHGAVAEAKRRWPGNRINGCYYCANACHTS</sequence>
<keyword evidence="2" id="KW-1185">Reference proteome</keyword>
<name>A0A1H8PYY3_9GAMM</name>
<organism evidence="1 2">
    <name type="scientific">Aquisalimonas asiatica</name>
    <dbReference type="NCBI Taxonomy" id="406100"/>
    <lineage>
        <taxon>Bacteria</taxon>
        <taxon>Pseudomonadati</taxon>
        <taxon>Pseudomonadota</taxon>
        <taxon>Gammaproteobacteria</taxon>
        <taxon>Chromatiales</taxon>
        <taxon>Ectothiorhodospiraceae</taxon>
        <taxon>Aquisalimonas</taxon>
    </lineage>
</organism>
<evidence type="ECO:0000313" key="1">
    <source>
        <dbReference type="EMBL" id="SEO46961.1"/>
    </source>
</evidence>
<gene>
    <name evidence="1" type="ORF">SAMN04488052_101235</name>
</gene>
<reference evidence="1 2" key="1">
    <citation type="submission" date="2016-10" db="EMBL/GenBank/DDBJ databases">
        <authorList>
            <person name="de Groot N.N."/>
        </authorList>
    </citation>
    <scope>NUCLEOTIDE SEQUENCE [LARGE SCALE GENOMIC DNA]</scope>
    <source>
        <strain evidence="1 2">CGMCC 1.6291</strain>
    </source>
</reference>
<dbReference type="AlphaFoldDB" id="A0A1H8PYY3"/>
<protein>
    <submittedName>
        <fullName evidence="1">Uncharacterized protein</fullName>
    </submittedName>
</protein>
<accession>A0A1H8PYY3</accession>
<evidence type="ECO:0000313" key="2">
    <source>
        <dbReference type="Proteomes" id="UP000199657"/>
    </source>
</evidence>